<comment type="caution">
    <text evidence="9">The sequence shown here is derived from an EMBL/GenBank/DDBJ whole genome shotgun (WGS) entry which is preliminary data.</text>
</comment>
<evidence type="ECO:0000256" key="3">
    <source>
        <dbReference type="ARBA" id="ARBA00022448"/>
    </source>
</evidence>
<feature type="transmembrane region" description="Helical" evidence="8">
    <location>
        <begin position="105"/>
        <end position="123"/>
    </location>
</feature>
<dbReference type="PANTHER" id="PTHR30269:SF0">
    <property type="entry name" value="MEMBRANE TRANSPORTER PROTEIN YFCA-RELATED"/>
    <property type="match status" value="1"/>
</dbReference>
<dbReference type="Pfam" id="PF01925">
    <property type="entry name" value="TauE"/>
    <property type="match status" value="1"/>
</dbReference>
<dbReference type="InterPro" id="IPR002781">
    <property type="entry name" value="TM_pro_TauE-like"/>
</dbReference>
<proteinExistence type="inferred from homology"/>
<evidence type="ECO:0000313" key="9">
    <source>
        <dbReference type="EMBL" id="GAA1735989.1"/>
    </source>
</evidence>
<evidence type="ECO:0000256" key="5">
    <source>
        <dbReference type="ARBA" id="ARBA00022692"/>
    </source>
</evidence>
<keyword evidence="5 8" id="KW-0812">Transmembrane</keyword>
<dbReference type="EMBL" id="BAAAPM010000008">
    <property type="protein sequence ID" value="GAA1735989.1"/>
    <property type="molecule type" value="Genomic_DNA"/>
</dbReference>
<feature type="transmembrane region" description="Helical" evidence="8">
    <location>
        <begin position="248"/>
        <end position="266"/>
    </location>
</feature>
<comment type="similarity">
    <text evidence="2 8">Belongs to the 4-toluene sulfonate uptake permease (TSUP) (TC 2.A.102) family.</text>
</comment>
<dbReference type="PANTHER" id="PTHR30269">
    <property type="entry name" value="TRANSMEMBRANE PROTEIN YFCA"/>
    <property type="match status" value="1"/>
</dbReference>
<keyword evidence="7 8" id="KW-0472">Membrane</keyword>
<dbReference type="Proteomes" id="UP001501138">
    <property type="component" value="Unassembled WGS sequence"/>
</dbReference>
<keyword evidence="4 8" id="KW-1003">Cell membrane</keyword>
<evidence type="ECO:0000313" key="10">
    <source>
        <dbReference type="Proteomes" id="UP001501138"/>
    </source>
</evidence>
<evidence type="ECO:0000256" key="7">
    <source>
        <dbReference type="ARBA" id="ARBA00023136"/>
    </source>
</evidence>
<evidence type="ECO:0000256" key="4">
    <source>
        <dbReference type="ARBA" id="ARBA00022475"/>
    </source>
</evidence>
<evidence type="ECO:0000256" key="6">
    <source>
        <dbReference type="ARBA" id="ARBA00022989"/>
    </source>
</evidence>
<feature type="transmembrane region" description="Helical" evidence="8">
    <location>
        <begin position="45"/>
        <end position="68"/>
    </location>
</feature>
<accession>A0ABP4VTB2</accession>
<keyword evidence="6 8" id="KW-1133">Transmembrane helix</keyword>
<dbReference type="RefSeq" id="WP_344249851.1">
    <property type="nucleotide sequence ID" value="NZ_BAAAPM010000008.1"/>
</dbReference>
<name>A0ABP4VTB2_9MICO</name>
<organism evidence="9 10">
    <name type="scientific">Isoptericola hypogeus</name>
    <dbReference type="NCBI Taxonomy" id="300179"/>
    <lineage>
        <taxon>Bacteria</taxon>
        <taxon>Bacillati</taxon>
        <taxon>Actinomycetota</taxon>
        <taxon>Actinomycetes</taxon>
        <taxon>Micrococcales</taxon>
        <taxon>Promicromonosporaceae</taxon>
        <taxon>Isoptericola</taxon>
    </lineage>
</organism>
<sequence>MGLQVDAADVCLLVAVAFAAGWLDAVVGGGGLVQVPALMLVLPTAPVATVLGTNKLVAISGTSGAAVTYVSRVGLDRRRALAAAALGVPTALLGAATASRLPRDAVVLVVAATLLAVGGWAVFAGPKPRAPRAACAAPGRPGGVVPARPWRSALILGGGASAVGFYSGVVGSGTGVLLVALFVTALGTDFLRGSAMAKVVSLGSDLGALALFGTLGHVLWLLGAVMAVANVAGGVVGARTALARGAGFVRAVLLIVVVALVVKIVHDQWLTA</sequence>
<evidence type="ECO:0000256" key="1">
    <source>
        <dbReference type="ARBA" id="ARBA00004651"/>
    </source>
</evidence>
<reference evidence="10" key="1">
    <citation type="journal article" date="2019" name="Int. J. Syst. Evol. Microbiol.">
        <title>The Global Catalogue of Microorganisms (GCM) 10K type strain sequencing project: providing services to taxonomists for standard genome sequencing and annotation.</title>
        <authorList>
            <consortium name="The Broad Institute Genomics Platform"/>
            <consortium name="The Broad Institute Genome Sequencing Center for Infectious Disease"/>
            <person name="Wu L."/>
            <person name="Ma J."/>
        </authorList>
    </citation>
    <scope>NUCLEOTIDE SEQUENCE [LARGE SCALE GENOMIC DNA]</scope>
    <source>
        <strain evidence="10">JCM 15589</strain>
    </source>
</reference>
<feature type="transmembrane region" description="Helical" evidence="8">
    <location>
        <begin position="12"/>
        <end position="33"/>
    </location>
</feature>
<feature type="transmembrane region" description="Helical" evidence="8">
    <location>
        <begin position="206"/>
        <end position="236"/>
    </location>
</feature>
<protein>
    <recommendedName>
        <fullName evidence="8">Probable membrane transporter protein</fullName>
    </recommendedName>
</protein>
<keyword evidence="10" id="KW-1185">Reference proteome</keyword>
<dbReference type="InterPro" id="IPR052017">
    <property type="entry name" value="TSUP"/>
</dbReference>
<evidence type="ECO:0000256" key="2">
    <source>
        <dbReference type="ARBA" id="ARBA00009142"/>
    </source>
</evidence>
<keyword evidence="3" id="KW-0813">Transport</keyword>
<comment type="subcellular location">
    <subcellularLocation>
        <location evidence="1 8">Cell membrane</location>
        <topology evidence="1 8">Multi-pass membrane protein</topology>
    </subcellularLocation>
</comment>
<feature type="transmembrane region" description="Helical" evidence="8">
    <location>
        <begin position="153"/>
        <end position="186"/>
    </location>
</feature>
<evidence type="ECO:0000256" key="8">
    <source>
        <dbReference type="RuleBase" id="RU363041"/>
    </source>
</evidence>
<gene>
    <name evidence="9" type="ORF">GCM10009809_33960</name>
</gene>